<name>A0A2T3FPW2_9CLOT</name>
<dbReference type="Proteomes" id="UP000241048">
    <property type="component" value="Unassembled WGS sequence"/>
</dbReference>
<reference evidence="2 3" key="1">
    <citation type="submission" date="2018-03" db="EMBL/GenBank/DDBJ databases">
        <title>Lachnoclostridium SNUG30386 gen.nov., sp.nov., isolated from human faeces.</title>
        <authorList>
            <person name="Seo B."/>
            <person name="Jeon K."/>
            <person name="Ko G."/>
        </authorList>
    </citation>
    <scope>NUCLEOTIDE SEQUENCE [LARGE SCALE GENOMIC DNA]</scope>
    <source>
        <strain evidence="2 3">SNUG30386</strain>
    </source>
</reference>
<evidence type="ECO:0000256" key="1">
    <source>
        <dbReference type="SAM" id="MobiDB-lite"/>
    </source>
</evidence>
<feature type="region of interest" description="Disordered" evidence="1">
    <location>
        <begin position="1"/>
        <end position="24"/>
    </location>
</feature>
<dbReference type="EMBL" id="PYLO01000002">
    <property type="protein sequence ID" value="PST37314.1"/>
    <property type="molecule type" value="Genomic_DNA"/>
</dbReference>
<dbReference type="AlphaFoldDB" id="A0A2T3FPW2"/>
<proteinExistence type="predicted"/>
<keyword evidence="3" id="KW-1185">Reference proteome</keyword>
<evidence type="ECO:0000313" key="3">
    <source>
        <dbReference type="Proteomes" id="UP000241048"/>
    </source>
</evidence>
<dbReference type="InterPro" id="IPR038765">
    <property type="entry name" value="Papain-like_cys_pep_sf"/>
</dbReference>
<gene>
    <name evidence="2" type="ORF">C7U56_05125</name>
</gene>
<evidence type="ECO:0008006" key="4">
    <source>
        <dbReference type="Google" id="ProtNLM"/>
    </source>
</evidence>
<comment type="caution">
    <text evidence="2">The sequence shown here is derived from an EMBL/GenBank/DDBJ whole genome shotgun (WGS) entry which is preliminary data.</text>
</comment>
<accession>A0A2T3FPW2</accession>
<protein>
    <recommendedName>
        <fullName evidence="4">Transglutaminase-like domain-containing protein</fullName>
    </recommendedName>
</protein>
<sequence>MKWNDTERIKNGGKKMKQDKKTTNKSGCTAVLAAAMIASGGFSAYAGNQGTHGGEWKDTESLRWEWQNGEMSFYGNGSIFSEQHPEISDPEYYLKEAVRYPGEANPGWNMKGEPKANYSWASVEELQKFVNSFDWIHLDEKTRLLYVHNRIANGEGGFNQNHYGSPEEAKDFPVLEGGIGVCRDFAKEFQFLCQIVGLECVTYTPEYLHDACLVRIGTQWYATDPTSSLPLFSNAKTYPVDFETEFYRYENKEREQRRKDYEADPDSLANVLALTLSMRGEGTISEAAWEKIQAPMGQIEEQWGRQEISRQEYEKGIISLLKSVWGTEK</sequence>
<feature type="compositionally biased region" description="Basic and acidic residues" evidence="1">
    <location>
        <begin position="1"/>
        <end position="10"/>
    </location>
</feature>
<organism evidence="2 3">
    <name type="scientific">Clostridium fessum</name>
    <dbReference type="NCBI Taxonomy" id="2126740"/>
    <lineage>
        <taxon>Bacteria</taxon>
        <taxon>Bacillati</taxon>
        <taxon>Bacillota</taxon>
        <taxon>Clostridia</taxon>
        <taxon>Eubacteriales</taxon>
        <taxon>Clostridiaceae</taxon>
        <taxon>Clostridium</taxon>
    </lineage>
</organism>
<dbReference type="SUPFAM" id="SSF54001">
    <property type="entry name" value="Cysteine proteinases"/>
    <property type="match status" value="1"/>
</dbReference>
<evidence type="ECO:0000313" key="2">
    <source>
        <dbReference type="EMBL" id="PST37314.1"/>
    </source>
</evidence>